<sequence>MADILSLPTELIIKTLSFLHFRDLLRCQACCKRFRTIVEDSILLQYIIQLEMTGSDELSLRGKSYGERLKEIRRREHGWCHLSIRSSMDVELGFGSSGIYDLTGGTFLLGTRPSVGSPRSTYGLSYLALPSLDPEGNPPREEDVKWKTIELGLHVVDVGLSIREHDLMAVLTCKPDVNGDIADLALELRLLSLSTGQAHPQASQPIVFLAQRSSHFGRCSVLIEIVGDYLVLLLSFPWMRAGTGDAFYLVNWKKGRCHLMHTTPQDTPSSFTFLTPDLLLLTHADSYNVLEIVKILAATPDSVPMLRTLVRLELPPLAPLANIIRLICRSEPIPRATAAVQPETAIILFNILLQDAGPLHVGHMHMFSFITHRHTLLSCVPPSERAEPF</sequence>
<dbReference type="InterPro" id="IPR001810">
    <property type="entry name" value="F-box_dom"/>
</dbReference>
<reference evidence="2 3" key="1">
    <citation type="submission" date="2019-02" db="EMBL/GenBank/DDBJ databases">
        <title>Genome sequencing of the rare red list fungi Hericium alpestre (H. flagellum).</title>
        <authorList>
            <person name="Buettner E."/>
            <person name="Kellner H."/>
        </authorList>
    </citation>
    <scope>NUCLEOTIDE SEQUENCE [LARGE SCALE GENOMIC DNA]</scope>
    <source>
        <strain evidence="2 3">DSM 108284</strain>
    </source>
</reference>
<gene>
    <name evidence="2" type="ORF">EWM64_g7803</name>
</gene>
<feature type="non-terminal residue" evidence="2">
    <location>
        <position position="389"/>
    </location>
</feature>
<dbReference type="AlphaFoldDB" id="A0A4Y9ZRU1"/>
<dbReference type="Proteomes" id="UP000298061">
    <property type="component" value="Unassembled WGS sequence"/>
</dbReference>
<dbReference type="EMBL" id="SFCI01001280">
    <property type="protein sequence ID" value="TFY76209.1"/>
    <property type="molecule type" value="Genomic_DNA"/>
</dbReference>
<dbReference type="InterPro" id="IPR036047">
    <property type="entry name" value="F-box-like_dom_sf"/>
</dbReference>
<keyword evidence="3" id="KW-1185">Reference proteome</keyword>
<dbReference type="SMART" id="SM00256">
    <property type="entry name" value="FBOX"/>
    <property type="match status" value="1"/>
</dbReference>
<dbReference type="SUPFAM" id="SSF81383">
    <property type="entry name" value="F-box domain"/>
    <property type="match status" value="1"/>
</dbReference>
<protein>
    <recommendedName>
        <fullName evidence="1">F-box domain-containing protein</fullName>
    </recommendedName>
</protein>
<dbReference type="PROSITE" id="PS50181">
    <property type="entry name" value="FBOX"/>
    <property type="match status" value="1"/>
</dbReference>
<comment type="caution">
    <text evidence="2">The sequence shown here is derived from an EMBL/GenBank/DDBJ whole genome shotgun (WGS) entry which is preliminary data.</text>
</comment>
<proteinExistence type="predicted"/>
<accession>A0A4Y9ZRU1</accession>
<evidence type="ECO:0000259" key="1">
    <source>
        <dbReference type="PROSITE" id="PS50181"/>
    </source>
</evidence>
<organism evidence="2 3">
    <name type="scientific">Hericium alpestre</name>
    <dbReference type="NCBI Taxonomy" id="135208"/>
    <lineage>
        <taxon>Eukaryota</taxon>
        <taxon>Fungi</taxon>
        <taxon>Dikarya</taxon>
        <taxon>Basidiomycota</taxon>
        <taxon>Agaricomycotina</taxon>
        <taxon>Agaricomycetes</taxon>
        <taxon>Russulales</taxon>
        <taxon>Hericiaceae</taxon>
        <taxon>Hericium</taxon>
    </lineage>
</organism>
<dbReference type="STRING" id="135208.A0A4Y9ZRU1"/>
<dbReference type="CDD" id="cd09917">
    <property type="entry name" value="F-box_SF"/>
    <property type="match status" value="1"/>
</dbReference>
<evidence type="ECO:0000313" key="3">
    <source>
        <dbReference type="Proteomes" id="UP000298061"/>
    </source>
</evidence>
<dbReference type="OrthoDB" id="2751409at2759"/>
<feature type="domain" description="F-box" evidence="1">
    <location>
        <begin position="1"/>
        <end position="47"/>
    </location>
</feature>
<dbReference type="Pfam" id="PF12937">
    <property type="entry name" value="F-box-like"/>
    <property type="match status" value="1"/>
</dbReference>
<evidence type="ECO:0000313" key="2">
    <source>
        <dbReference type="EMBL" id="TFY76209.1"/>
    </source>
</evidence>
<dbReference type="Gene3D" id="1.20.1280.50">
    <property type="match status" value="1"/>
</dbReference>
<name>A0A4Y9ZRU1_9AGAM</name>